<dbReference type="InterPro" id="IPR004424">
    <property type="entry name" value="IspE"/>
</dbReference>
<dbReference type="Pfam" id="PF08544">
    <property type="entry name" value="GHMP_kinases_C"/>
    <property type="match status" value="1"/>
</dbReference>
<dbReference type="EC" id="2.7.1.148" evidence="2 10"/>
<feature type="active site" evidence="10">
    <location>
        <position position="21"/>
    </location>
</feature>
<comment type="pathway">
    <text evidence="10">Isoprenoid biosynthesis; isopentenyl diphosphate biosynthesis via DXP pathway; isopentenyl diphosphate from 1-deoxy-D-xylulose 5-phosphate: step 3/6.</text>
</comment>
<organism evidence="13 14">
    <name type="scientific">Dokdonella soli</name>
    <dbReference type="NCBI Taxonomy" id="529810"/>
    <lineage>
        <taxon>Bacteria</taxon>
        <taxon>Pseudomonadati</taxon>
        <taxon>Pseudomonadota</taxon>
        <taxon>Gammaproteobacteria</taxon>
        <taxon>Lysobacterales</taxon>
        <taxon>Rhodanobacteraceae</taxon>
        <taxon>Dokdonella</taxon>
    </lineage>
</organism>
<gene>
    <name evidence="10 13" type="primary">ispE</name>
    <name evidence="13" type="ORF">GCM10009105_33750</name>
</gene>
<evidence type="ECO:0000256" key="1">
    <source>
        <dbReference type="ARBA" id="ARBA00009684"/>
    </source>
</evidence>
<evidence type="ECO:0000256" key="9">
    <source>
        <dbReference type="ARBA" id="ARBA00032554"/>
    </source>
</evidence>
<dbReference type="EMBL" id="BAAAEU010000025">
    <property type="protein sequence ID" value="GAA0722571.1"/>
    <property type="molecule type" value="Genomic_DNA"/>
</dbReference>
<dbReference type="GO" id="GO:0016301">
    <property type="term" value="F:kinase activity"/>
    <property type="evidence" value="ECO:0007669"/>
    <property type="project" value="UniProtKB-KW"/>
</dbReference>
<dbReference type="InterPro" id="IPR036554">
    <property type="entry name" value="GHMP_kinase_C_sf"/>
</dbReference>
<dbReference type="NCBIfam" id="TIGR00154">
    <property type="entry name" value="ispE"/>
    <property type="match status" value="1"/>
</dbReference>
<proteinExistence type="inferred from homology"/>
<name>A0ABP3U5P3_9GAMM</name>
<keyword evidence="7 10" id="KW-0067">ATP-binding</keyword>
<dbReference type="PANTHER" id="PTHR43527:SF2">
    <property type="entry name" value="4-DIPHOSPHOCYTIDYL-2-C-METHYL-D-ERYTHRITOL KINASE, CHLOROPLASTIC"/>
    <property type="match status" value="1"/>
</dbReference>
<feature type="domain" description="GHMP kinase N-terminal" evidence="11">
    <location>
        <begin position="77"/>
        <end position="153"/>
    </location>
</feature>
<dbReference type="InterPro" id="IPR020568">
    <property type="entry name" value="Ribosomal_Su5_D2-typ_SF"/>
</dbReference>
<dbReference type="Gene3D" id="3.30.70.890">
    <property type="entry name" value="GHMP kinase, C-terminal domain"/>
    <property type="match status" value="1"/>
</dbReference>
<comment type="catalytic activity">
    <reaction evidence="10">
        <text>4-CDP-2-C-methyl-D-erythritol + ATP = 4-CDP-2-C-methyl-D-erythritol 2-phosphate + ADP + H(+)</text>
        <dbReference type="Rhea" id="RHEA:18437"/>
        <dbReference type="ChEBI" id="CHEBI:15378"/>
        <dbReference type="ChEBI" id="CHEBI:30616"/>
        <dbReference type="ChEBI" id="CHEBI:57823"/>
        <dbReference type="ChEBI" id="CHEBI:57919"/>
        <dbReference type="ChEBI" id="CHEBI:456216"/>
        <dbReference type="EC" id="2.7.1.148"/>
    </reaction>
</comment>
<dbReference type="RefSeq" id="WP_343793339.1">
    <property type="nucleotide sequence ID" value="NZ_BAAAEU010000025.1"/>
</dbReference>
<dbReference type="InterPro" id="IPR014721">
    <property type="entry name" value="Ribsml_uS5_D2-typ_fold_subgr"/>
</dbReference>
<evidence type="ECO:0000259" key="12">
    <source>
        <dbReference type="Pfam" id="PF08544"/>
    </source>
</evidence>
<dbReference type="SUPFAM" id="SSF54211">
    <property type="entry name" value="Ribosomal protein S5 domain 2-like"/>
    <property type="match status" value="1"/>
</dbReference>
<comment type="similarity">
    <text evidence="1 10">Belongs to the GHMP kinase family. IspE subfamily.</text>
</comment>
<accession>A0ABP3U5P3</accession>
<dbReference type="PIRSF" id="PIRSF010376">
    <property type="entry name" value="IspE"/>
    <property type="match status" value="1"/>
</dbReference>
<keyword evidence="14" id="KW-1185">Reference proteome</keyword>
<comment type="function">
    <text evidence="10">Catalyzes the phosphorylation of the position 2 hydroxy group of 4-diphosphocytidyl-2C-methyl-D-erythritol.</text>
</comment>
<dbReference type="PANTHER" id="PTHR43527">
    <property type="entry name" value="4-DIPHOSPHOCYTIDYL-2-C-METHYL-D-ERYTHRITOL KINASE, CHLOROPLASTIC"/>
    <property type="match status" value="1"/>
</dbReference>
<feature type="binding site" evidence="10">
    <location>
        <begin position="104"/>
        <end position="114"/>
    </location>
    <ligand>
        <name>ATP</name>
        <dbReference type="ChEBI" id="CHEBI:30616"/>
    </ligand>
</feature>
<evidence type="ECO:0000256" key="2">
    <source>
        <dbReference type="ARBA" id="ARBA00012052"/>
    </source>
</evidence>
<dbReference type="Proteomes" id="UP001501523">
    <property type="component" value="Unassembled WGS sequence"/>
</dbReference>
<evidence type="ECO:0000256" key="6">
    <source>
        <dbReference type="ARBA" id="ARBA00022777"/>
    </source>
</evidence>
<evidence type="ECO:0000256" key="10">
    <source>
        <dbReference type="HAMAP-Rule" id="MF_00061"/>
    </source>
</evidence>
<evidence type="ECO:0000313" key="13">
    <source>
        <dbReference type="EMBL" id="GAA0722571.1"/>
    </source>
</evidence>
<comment type="caution">
    <text evidence="13">The sequence shown here is derived from an EMBL/GenBank/DDBJ whole genome shotgun (WGS) entry which is preliminary data.</text>
</comment>
<dbReference type="Gene3D" id="3.30.230.10">
    <property type="match status" value="1"/>
</dbReference>
<feature type="domain" description="GHMP kinase C-terminal" evidence="12">
    <location>
        <begin position="211"/>
        <end position="265"/>
    </location>
</feature>
<dbReference type="SUPFAM" id="SSF55060">
    <property type="entry name" value="GHMP Kinase, C-terminal domain"/>
    <property type="match status" value="1"/>
</dbReference>
<evidence type="ECO:0000259" key="11">
    <source>
        <dbReference type="Pfam" id="PF00288"/>
    </source>
</evidence>
<keyword evidence="6 10" id="KW-0418">Kinase</keyword>
<protein>
    <recommendedName>
        <fullName evidence="3 10">4-diphosphocytidyl-2-C-methyl-D-erythritol kinase</fullName>
        <shortName evidence="10">CMK</shortName>
        <ecNumber evidence="2 10">2.7.1.148</ecNumber>
    </recommendedName>
    <alternativeName>
        <fullName evidence="9 10">4-(cytidine-5'-diphospho)-2-C-methyl-D-erythritol kinase</fullName>
    </alternativeName>
</protein>
<evidence type="ECO:0000256" key="7">
    <source>
        <dbReference type="ARBA" id="ARBA00022840"/>
    </source>
</evidence>
<keyword evidence="8 10" id="KW-0414">Isoprene biosynthesis</keyword>
<keyword evidence="5 10" id="KW-0547">Nucleotide-binding</keyword>
<dbReference type="InterPro" id="IPR006204">
    <property type="entry name" value="GHMP_kinase_N_dom"/>
</dbReference>
<dbReference type="Pfam" id="PF00288">
    <property type="entry name" value="GHMP_kinases_N"/>
    <property type="match status" value="1"/>
</dbReference>
<evidence type="ECO:0000256" key="3">
    <source>
        <dbReference type="ARBA" id="ARBA00017473"/>
    </source>
</evidence>
<sequence length="296" mass="31295">MKSDPSAAGGGGWSDWPAPAKLNLFLHITGRRADGYHLLQTVFQLLDWGDTVRLRVRTDGEVRRVDPLPGVASDDDLAVRAARALRTASGSRLGADIAIDKRIPLGGGLGGGSSDAATTLVALNALWEADLDEGELAAIGLELGADVPVFVRGHSAWAEGIGERLSAIDLAERWYVVVDPDAKVPTADLFRAPELTRDAPHLTIPLFVSGATTVNVFEPVVRERFPAVARALDWLNGHGEARLSGSGGCIFAPVESAKAGAAIAARCPPGLRGYVVRGTARSPLLARLHEWRQALA</sequence>
<dbReference type="InterPro" id="IPR013750">
    <property type="entry name" value="GHMP_kinase_C_dom"/>
</dbReference>
<evidence type="ECO:0000256" key="4">
    <source>
        <dbReference type="ARBA" id="ARBA00022679"/>
    </source>
</evidence>
<reference evidence="14" key="1">
    <citation type="journal article" date="2019" name="Int. J. Syst. Evol. Microbiol.">
        <title>The Global Catalogue of Microorganisms (GCM) 10K type strain sequencing project: providing services to taxonomists for standard genome sequencing and annotation.</title>
        <authorList>
            <consortium name="The Broad Institute Genomics Platform"/>
            <consortium name="The Broad Institute Genome Sequencing Center for Infectious Disease"/>
            <person name="Wu L."/>
            <person name="Ma J."/>
        </authorList>
    </citation>
    <scope>NUCLEOTIDE SEQUENCE [LARGE SCALE GENOMIC DNA]</scope>
    <source>
        <strain evidence="14">JCM 15421</strain>
    </source>
</reference>
<evidence type="ECO:0000313" key="14">
    <source>
        <dbReference type="Proteomes" id="UP001501523"/>
    </source>
</evidence>
<evidence type="ECO:0000256" key="5">
    <source>
        <dbReference type="ARBA" id="ARBA00022741"/>
    </source>
</evidence>
<feature type="active site" evidence="10">
    <location>
        <position position="146"/>
    </location>
</feature>
<evidence type="ECO:0000256" key="8">
    <source>
        <dbReference type="ARBA" id="ARBA00023229"/>
    </source>
</evidence>
<keyword evidence="4 10" id="KW-0808">Transferase</keyword>
<dbReference type="HAMAP" id="MF_00061">
    <property type="entry name" value="IspE"/>
    <property type="match status" value="1"/>
</dbReference>